<dbReference type="SMART" id="SM00220">
    <property type="entry name" value="S_TKc"/>
    <property type="match status" value="1"/>
</dbReference>
<dbReference type="Proteomes" id="UP000324705">
    <property type="component" value="Chromosome 7B"/>
</dbReference>
<dbReference type="Gene3D" id="1.10.510.10">
    <property type="entry name" value="Transferase(Phosphotransferase) domain 1"/>
    <property type="match status" value="1"/>
</dbReference>
<feature type="domain" description="Protein kinase" evidence="1">
    <location>
        <begin position="22"/>
        <end position="344"/>
    </location>
</feature>
<name>A0A9R1ADL8_TRITD</name>
<dbReference type="Gramene" id="TRITD7Bv1G233070.1">
    <property type="protein sequence ID" value="TRITD7Bv1G233070.1"/>
    <property type="gene ID" value="TRITD7Bv1G233070"/>
</dbReference>
<gene>
    <name evidence="2" type="ORF">TRITD_7Bv1G233070</name>
</gene>
<keyword evidence="3" id="KW-1185">Reference proteome</keyword>
<sequence>MASLELPKELPYDFLKDITDNFSEERKISADPFGTLYKVCFGLPYCSVHYSEKMLICNIHEINQGIIPHDGKLIAVKQLKHNAPLAADKILRTEVQTIMELKHENIVHLVGFCSETNRKLVQFNHRYIEADITESLLCYEYLPTGSLQENLFGKNKGDTLAEHVIDWDTRFKIVKGICRGLHFLHNLDCPIIHMDLKPENIWLDENFVPKIVNFSLCRIFGEDQTRLYTQTVVGSYGHMSPEYVYRGEISAKTDVYSLGVMMIEIITGEKNCPEANQLCGIAYIDTISKRWNTEHILFMYSSLDADDLQRVKACLDIGLRCVKINPGKRPSINEVIRYLRQVVFRTGYKYERKNPPVPLRNEI</sequence>
<dbReference type="Gene3D" id="3.30.200.20">
    <property type="entry name" value="Phosphorylase Kinase, domain 1"/>
    <property type="match status" value="1"/>
</dbReference>
<proteinExistence type="predicted"/>
<reference evidence="2 3" key="1">
    <citation type="submission" date="2017-09" db="EMBL/GenBank/DDBJ databases">
        <authorList>
            <consortium name="International Durum Wheat Genome Sequencing Consortium (IDWGSC)"/>
            <person name="Milanesi L."/>
        </authorList>
    </citation>
    <scope>NUCLEOTIDE SEQUENCE [LARGE SCALE GENOMIC DNA]</scope>
    <source>
        <strain evidence="3">cv. Svevo</strain>
    </source>
</reference>
<dbReference type="GO" id="GO:0005524">
    <property type="term" value="F:ATP binding"/>
    <property type="evidence" value="ECO:0007669"/>
    <property type="project" value="InterPro"/>
</dbReference>
<organism evidence="2 3">
    <name type="scientific">Triticum turgidum subsp. durum</name>
    <name type="common">Durum wheat</name>
    <name type="synonym">Triticum durum</name>
    <dbReference type="NCBI Taxonomy" id="4567"/>
    <lineage>
        <taxon>Eukaryota</taxon>
        <taxon>Viridiplantae</taxon>
        <taxon>Streptophyta</taxon>
        <taxon>Embryophyta</taxon>
        <taxon>Tracheophyta</taxon>
        <taxon>Spermatophyta</taxon>
        <taxon>Magnoliopsida</taxon>
        <taxon>Liliopsida</taxon>
        <taxon>Poales</taxon>
        <taxon>Poaceae</taxon>
        <taxon>BOP clade</taxon>
        <taxon>Pooideae</taxon>
        <taxon>Triticodae</taxon>
        <taxon>Triticeae</taxon>
        <taxon>Triticinae</taxon>
        <taxon>Triticum</taxon>
    </lineage>
</organism>
<dbReference type="PANTHER" id="PTHR47975:SF50">
    <property type="entry name" value="PROTEIN KINASE DOMAIN-CONTAINING PROTEIN"/>
    <property type="match status" value="1"/>
</dbReference>
<dbReference type="InterPro" id="IPR000719">
    <property type="entry name" value="Prot_kinase_dom"/>
</dbReference>
<dbReference type="EMBL" id="LT934124">
    <property type="protein sequence ID" value="VAI94252.1"/>
    <property type="molecule type" value="Genomic_DNA"/>
</dbReference>
<evidence type="ECO:0000259" key="1">
    <source>
        <dbReference type="PROSITE" id="PS50011"/>
    </source>
</evidence>
<evidence type="ECO:0000313" key="2">
    <source>
        <dbReference type="EMBL" id="VAI94252.1"/>
    </source>
</evidence>
<dbReference type="AlphaFoldDB" id="A0A9R1ADL8"/>
<dbReference type="PANTHER" id="PTHR47975">
    <property type="entry name" value="S-LOCUS LECTIN KINASE FAMILY PROTEIN"/>
    <property type="match status" value="1"/>
</dbReference>
<dbReference type="SUPFAM" id="SSF56112">
    <property type="entry name" value="Protein kinase-like (PK-like)"/>
    <property type="match status" value="1"/>
</dbReference>
<protein>
    <recommendedName>
        <fullName evidence="1">Protein kinase domain-containing protein</fullName>
    </recommendedName>
</protein>
<evidence type="ECO:0000313" key="3">
    <source>
        <dbReference type="Proteomes" id="UP000324705"/>
    </source>
</evidence>
<dbReference type="PROSITE" id="PS50011">
    <property type="entry name" value="PROTEIN_KINASE_DOM"/>
    <property type="match status" value="1"/>
</dbReference>
<dbReference type="Pfam" id="PF00069">
    <property type="entry name" value="Pkinase"/>
    <property type="match status" value="1"/>
</dbReference>
<accession>A0A9R1ADL8</accession>
<dbReference type="GO" id="GO:0004672">
    <property type="term" value="F:protein kinase activity"/>
    <property type="evidence" value="ECO:0007669"/>
    <property type="project" value="InterPro"/>
</dbReference>
<dbReference type="FunFam" id="1.10.510.10:FF:000870">
    <property type="entry name" value="OSJNBa0016N04.16-like protein"/>
    <property type="match status" value="1"/>
</dbReference>
<dbReference type="InterPro" id="IPR011009">
    <property type="entry name" value="Kinase-like_dom_sf"/>
</dbReference>